<sequence>MRTLDQNARWQFSKIEDNINSLKIFSQAVLKSPAGWTDILAISKSLPNLEKLIKRMMG</sequence>
<organism evidence="1 2">
    <name type="scientific">Crocosphaera chwakensis CCY0110</name>
    <dbReference type="NCBI Taxonomy" id="391612"/>
    <lineage>
        <taxon>Bacteria</taxon>
        <taxon>Bacillati</taxon>
        <taxon>Cyanobacteriota</taxon>
        <taxon>Cyanophyceae</taxon>
        <taxon>Oscillatoriophycideae</taxon>
        <taxon>Chroococcales</taxon>
        <taxon>Aphanothecaceae</taxon>
        <taxon>Crocosphaera</taxon>
        <taxon>Crocosphaera chwakensis</taxon>
    </lineage>
</organism>
<reference evidence="1 2" key="1">
    <citation type="submission" date="2007-03" db="EMBL/GenBank/DDBJ databases">
        <authorList>
            <person name="Stal L."/>
            <person name="Ferriera S."/>
            <person name="Johnson J."/>
            <person name="Kravitz S."/>
            <person name="Beeson K."/>
            <person name="Sutton G."/>
            <person name="Rogers Y.-H."/>
            <person name="Friedman R."/>
            <person name="Frazier M."/>
            <person name="Venter J.C."/>
        </authorList>
    </citation>
    <scope>NUCLEOTIDE SEQUENCE [LARGE SCALE GENOMIC DNA]</scope>
    <source>
        <strain evidence="1 2">CCY0110</strain>
    </source>
</reference>
<dbReference type="EMBL" id="AAXW01000002">
    <property type="protein sequence ID" value="EAZ94049.1"/>
    <property type="molecule type" value="Genomic_DNA"/>
</dbReference>
<protein>
    <submittedName>
        <fullName evidence="1">Uncharacterized protein</fullName>
    </submittedName>
</protein>
<accession>A3IJR7</accession>
<dbReference type="Proteomes" id="UP000003781">
    <property type="component" value="Unassembled WGS sequence"/>
</dbReference>
<evidence type="ECO:0000313" key="2">
    <source>
        <dbReference type="Proteomes" id="UP000003781"/>
    </source>
</evidence>
<comment type="caution">
    <text evidence="1">The sequence shown here is derived from an EMBL/GenBank/DDBJ whole genome shotgun (WGS) entry which is preliminary data.</text>
</comment>
<dbReference type="AlphaFoldDB" id="A3IJR7"/>
<keyword evidence="2" id="KW-1185">Reference proteome</keyword>
<gene>
    <name evidence="1" type="ORF">CY0110_19677</name>
</gene>
<name>A3IJR7_9CHRO</name>
<evidence type="ECO:0000313" key="1">
    <source>
        <dbReference type="EMBL" id="EAZ94049.1"/>
    </source>
</evidence>
<proteinExistence type="predicted"/>